<evidence type="ECO:0000313" key="1">
    <source>
        <dbReference type="EMBL" id="JAE09475.1"/>
    </source>
</evidence>
<reference evidence="1" key="2">
    <citation type="journal article" date="2015" name="Data Brief">
        <title>Shoot transcriptome of the giant reed, Arundo donax.</title>
        <authorList>
            <person name="Barrero R.A."/>
            <person name="Guerrero F.D."/>
            <person name="Moolhuijzen P."/>
            <person name="Goolsby J.A."/>
            <person name="Tidwell J."/>
            <person name="Bellgard S.E."/>
            <person name="Bellgard M.I."/>
        </authorList>
    </citation>
    <scope>NUCLEOTIDE SEQUENCE</scope>
    <source>
        <tissue evidence="1">Shoot tissue taken approximately 20 cm above the soil surface</tissue>
    </source>
</reference>
<name>A0A0A9F8U3_ARUDO</name>
<protein>
    <submittedName>
        <fullName evidence="1">Uncharacterized protein</fullName>
    </submittedName>
</protein>
<reference evidence="1" key="1">
    <citation type="submission" date="2014-09" db="EMBL/GenBank/DDBJ databases">
        <authorList>
            <person name="Magalhaes I.L.F."/>
            <person name="Oliveira U."/>
            <person name="Santos F.R."/>
            <person name="Vidigal T.H.D.A."/>
            <person name="Brescovit A.D."/>
            <person name="Santos A.J."/>
        </authorList>
    </citation>
    <scope>NUCLEOTIDE SEQUENCE</scope>
    <source>
        <tissue evidence="1">Shoot tissue taken approximately 20 cm above the soil surface</tissue>
    </source>
</reference>
<dbReference type="EMBL" id="GBRH01188421">
    <property type="protein sequence ID" value="JAE09475.1"/>
    <property type="molecule type" value="Transcribed_RNA"/>
</dbReference>
<organism evidence="1">
    <name type="scientific">Arundo donax</name>
    <name type="common">Giant reed</name>
    <name type="synonym">Donax arundinaceus</name>
    <dbReference type="NCBI Taxonomy" id="35708"/>
    <lineage>
        <taxon>Eukaryota</taxon>
        <taxon>Viridiplantae</taxon>
        <taxon>Streptophyta</taxon>
        <taxon>Embryophyta</taxon>
        <taxon>Tracheophyta</taxon>
        <taxon>Spermatophyta</taxon>
        <taxon>Magnoliopsida</taxon>
        <taxon>Liliopsida</taxon>
        <taxon>Poales</taxon>
        <taxon>Poaceae</taxon>
        <taxon>PACMAD clade</taxon>
        <taxon>Arundinoideae</taxon>
        <taxon>Arundineae</taxon>
        <taxon>Arundo</taxon>
    </lineage>
</organism>
<proteinExistence type="predicted"/>
<sequence>MSSCRRSRPRKRRRRLRRLTRRLVRYCRSAMGTVIARVTTRLKLPDLIRACPYWLVLDPFMYLCQLHAKTMFVLSLICGRRRVNLEKENVRSFCCNKTSVSHCGPWTIKHLYSNK</sequence>
<dbReference type="AlphaFoldDB" id="A0A0A9F8U3"/>
<accession>A0A0A9F8U3</accession>